<dbReference type="EMBL" id="BTFZ01000011">
    <property type="protein sequence ID" value="GMM36611.1"/>
    <property type="molecule type" value="Genomic_DNA"/>
</dbReference>
<dbReference type="Proteomes" id="UP001360560">
    <property type="component" value="Unassembled WGS sequence"/>
</dbReference>
<feature type="region of interest" description="Disordered" evidence="1">
    <location>
        <begin position="84"/>
        <end position="106"/>
    </location>
</feature>
<protein>
    <submittedName>
        <fullName evidence="2">Uncharacterized protein</fullName>
    </submittedName>
</protein>
<dbReference type="GeneID" id="90074586"/>
<name>A0AAV5QPH8_9ASCO</name>
<evidence type="ECO:0000256" key="1">
    <source>
        <dbReference type="SAM" id="MobiDB-lite"/>
    </source>
</evidence>
<sequence>MVISNNEFGKSYQQDKRNALRSVTKRTSTKRTNNLTNGSSTYKRRKTTSKKRHTNVGKYKKGKYSKRRNLRLWHQSVETLQEGQSTLERDDSEYQQSSNQNQRSNFYPDSGKLVVALESNQYHLSLNELYDWQSLSYRINSFVPQAPRLSISCRSRNVRSLKKVPTLKQLALEKLVLNSDFLKPAHISAIPKWFGFWSDAWLRILEDGTDSFSKFEIFANFFGKNKDFDCHLKYNQRLFDDGYQRPRIRDTVIAEQCIPNIKHRLETIGYNVLLNKFIDDTLINGANGNEVYFVNDRNEREYFSVATKYLLLNFSGLNSDVLNYDQLAKLNNAKTLIGLNLNCIENTPANDNFCHNLILSCKSGKCANLLMLGLQDVNLYNIIELLKHSNIMYIETSELLENMDTNDVKLLKVSEVFVGLCFQKKLNNILTKFSKFSHKVKEIHENLYVSKNSMLLDYQVVDQVFDNSQKDVINELDRLWSSRKSSSIKSPRFGYIVKRVPKATNNSATSIAKSQLKQMPKNKITISSRSFFGLPKKQRPSS</sequence>
<organism evidence="2 3">
    <name type="scientific">Saccharomycopsis crataegensis</name>
    <dbReference type="NCBI Taxonomy" id="43959"/>
    <lineage>
        <taxon>Eukaryota</taxon>
        <taxon>Fungi</taxon>
        <taxon>Dikarya</taxon>
        <taxon>Ascomycota</taxon>
        <taxon>Saccharomycotina</taxon>
        <taxon>Saccharomycetes</taxon>
        <taxon>Saccharomycopsidaceae</taxon>
        <taxon>Saccharomycopsis</taxon>
    </lineage>
</organism>
<evidence type="ECO:0000313" key="3">
    <source>
        <dbReference type="Proteomes" id="UP001360560"/>
    </source>
</evidence>
<dbReference type="RefSeq" id="XP_064853607.1">
    <property type="nucleotide sequence ID" value="XM_064997535.1"/>
</dbReference>
<gene>
    <name evidence="2" type="ORF">DASC09_039360</name>
</gene>
<dbReference type="AlphaFoldDB" id="A0AAV5QPH8"/>
<comment type="caution">
    <text evidence="2">The sequence shown here is derived from an EMBL/GenBank/DDBJ whole genome shotgun (WGS) entry which is preliminary data.</text>
</comment>
<feature type="compositionally biased region" description="Polar residues" evidence="1">
    <location>
        <begin position="1"/>
        <end position="12"/>
    </location>
</feature>
<evidence type="ECO:0000313" key="2">
    <source>
        <dbReference type="EMBL" id="GMM36611.1"/>
    </source>
</evidence>
<keyword evidence="3" id="KW-1185">Reference proteome</keyword>
<feature type="compositionally biased region" description="Basic residues" evidence="1">
    <location>
        <begin position="42"/>
        <end position="65"/>
    </location>
</feature>
<proteinExistence type="predicted"/>
<feature type="region of interest" description="Disordered" evidence="1">
    <location>
        <begin position="1"/>
        <end position="65"/>
    </location>
</feature>
<feature type="compositionally biased region" description="Low complexity" evidence="1">
    <location>
        <begin position="95"/>
        <end position="105"/>
    </location>
</feature>
<reference evidence="2 3" key="1">
    <citation type="journal article" date="2023" name="Elife">
        <title>Identification of key yeast species and microbe-microbe interactions impacting larval growth of Drosophila in the wild.</title>
        <authorList>
            <person name="Mure A."/>
            <person name="Sugiura Y."/>
            <person name="Maeda R."/>
            <person name="Honda K."/>
            <person name="Sakurai N."/>
            <person name="Takahashi Y."/>
            <person name="Watada M."/>
            <person name="Katoh T."/>
            <person name="Gotoh A."/>
            <person name="Gotoh Y."/>
            <person name="Taniguchi I."/>
            <person name="Nakamura K."/>
            <person name="Hayashi T."/>
            <person name="Katayama T."/>
            <person name="Uemura T."/>
            <person name="Hattori Y."/>
        </authorList>
    </citation>
    <scope>NUCLEOTIDE SEQUENCE [LARGE SCALE GENOMIC DNA]</scope>
    <source>
        <strain evidence="2 3">SC-9</strain>
    </source>
</reference>
<feature type="compositionally biased region" description="Low complexity" evidence="1">
    <location>
        <begin position="30"/>
        <end position="41"/>
    </location>
</feature>
<accession>A0AAV5QPH8</accession>